<keyword evidence="5 6" id="KW-0539">Nucleus</keyword>
<name>E0VXK3_PEDHC</name>
<dbReference type="eggNOG" id="KOG1490">
    <property type="taxonomic scope" value="Eukaryota"/>
</dbReference>
<comment type="function">
    <text evidence="6">Involved in the biogenesis of the 60S ribosomal subunit.</text>
</comment>
<dbReference type="InterPro" id="IPR006073">
    <property type="entry name" value="GTP-bd"/>
</dbReference>
<evidence type="ECO:0000256" key="6">
    <source>
        <dbReference type="PIRNR" id="PIRNR038919"/>
    </source>
</evidence>
<protein>
    <recommendedName>
        <fullName evidence="6">Nucleolar GTP-binding protein 1</fullName>
    </recommendedName>
</protein>
<evidence type="ECO:0000313" key="10">
    <source>
        <dbReference type="EnsemblMetazoa" id="PHUM501750-PA"/>
    </source>
</evidence>
<keyword evidence="2 6" id="KW-0690">Ribosome biogenesis</keyword>
<feature type="compositionally biased region" description="Basic residues" evidence="7">
    <location>
        <begin position="491"/>
        <end position="507"/>
    </location>
</feature>
<reference evidence="9" key="2">
    <citation type="submission" date="2007-04" db="EMBL/GenBank/DDBJ databases">
        <title>The genome of the human body louse.</title>
        <authorList>
            <consortium name="The Human Body Louse Genome Consortium"/>
            <person name="Kirkness E."/>
            <person name="Walenz B."/>
            <person name="Hass B."/>
            <person name="Bruggner R."/>
            <person name="Strausberg R."/>
        </authorList>
    </citation>
    <scope>NUCLEOTIDE SEQUENCE</scope>
    <source>
        <strain evidence="9">USDA</strain>
    </source>
</reference>
<dbReference type="AlphaFoldDB" id="E0VXK3"/>
<evidence type="ECO:0000256" key="5">
    <source>
        <dbReference type="ARBA" id="ARBA00023242"/>
    </source>
</evidence>
<dbReference type="InterPro" id="IPR005225">
    <property type="entry name" value="Small_GTP-bd"/>
</dbReference>
<dbReference type="InParanoid" id="E0VXK3"/>
<dbReference type="Pfam" id="PF08155">
    <property type="entry name" value="NOGCT"/>
    <property type="match status" value="1"/>
</dbReference>
<comment type="similarity">
    <text evidence="6">Belongs to the TRAFAC class OBG-HflX-like GTPase superfamily. OBG GTPase family. NOG subfamily.</text>
</comment>
<feature type="region of interest" description="Disordered" evidence="7">
    <location>
        <begin position="489"/>
        <end position="525"/>
    </location>
</feature>
<evidence type="ECO:0000256" key="4">
    <source>
        <dbReference type="ARBA" id="ARBA00023134"/>
    </source>
</evidence>
<dbReference type="VEuPathDB" id="VectorBase:PHUM501750"/>
<comment type="subcellular location">
    <subcellularLocation>
        <location evidence="1 6">Nucleus</location>
        <location evidence="1 6">Nucleolus</location>
    </subcellularLocation>
</comment>
<dbReference type="Pfam" id="PF17835">
    <property type="entry name" value="NOG1_N"/>
    <property type="match status" value="1"/>
</dbReference>
<dbReference type="FunFam" id="3.40.50.300:FF:000496">
    <property type="entry name" value="Nucleolar GTP-binding protein 1"/>
    <property type="match status" value="1"/>
</dbReference>
<organism>
    <name type="scientific">Pediculus humanus subsp. corporis</name>
    <name type="common">Body louse</name>
    <dbReference type="NCBI Taxonomy" id="121224"/>
    <lineage>
        <taxon>Eukaryota</taxon>
        <taxon>Metazoa</taxon>
        <taxon>Ecdysozoa</taxon>
        <taxon>Arthropoda</taxon>
        <taxon>Hexapoda</taxon>
        <taxon>Insecta</taxon>
        <taxon>Pterygota</taxon>
        <taxon>Neoptera</taxon>
        <taxon>Paraneoptera</taxon>
        <taxon>Psocodea</taxon>
        <taxon>Troctomorpha</taxon>
        <taxon>Phthiraptera</taxon>
        <taxon>Anoplura</taxon>
        <taxon>Pediculidae</taxon>
        <taxon>Pediculus</taxon>
    </lineage>
</organism>
<feature type="domain" description="OBG-type G" evidence="8">
    <location>
        <begin position="169"/>
        <end position="338"/>
    </location>
</feature>
<dbReference type="NCBIfam" id="TIGR00231">
    <property type="entry name" value="small_GTP"/>
    <property type="match status" value="1"/>
</dbReference>
<keyword evidence="4" id="KW-0342">GTP-binding</keyword>
<accession>E0VXK3</accession>
<dbReference type="InterPro" id="IPR041623">
    <property type="entry name" value="NOG1_N"/>
</dbReference>
<dbReference type="EnsemblMetazoa" id="PHUM501750-RA">
    <property type="protein sequence ID" value="PHUM501750-PA"/>
    <property type="gene ID" value="PHUM501750"/>
</dbReference>
<dbReference type="Gene3D" id="3.40.50.300">
    <property type="entry name" value="P-loop containing nucleotide triphosphate hydrolases"/>
    <property type="match status" value="1"/>
</dbReference>
<dbReference type="KEGG" id="phu:Phum_PHUM501750"/>
<dbReference type="Gene3D" id="1.20.120.1190">
    <property type="match status" value="1"/>
</dbReference>
<dbReference type="CTD" id="8236371"/>
<evidence type="ECO:0000259" key="8">
    <source>
        <dbReference type="PROSITE" id="PS51710"/>
    </source>
</evidence>
<dbReference type="InterPro" id="IPR027417">
    <property type="entry name" value="P-loop_NTPase"/>
</dbReference>
<dbReference type="Proteomes" id="UP000009046">
    <property type="component" value="Unassembled WGS sequence"/>
</dbReference>
<gene>
    <name evidence="10" type="primary">8236371</name>
    <name evidence="9" type="ORF">Phum_PHUM501750</name>
</gene>
<keyword evidence="11" id="KW-1185">Reference proteome</keyword>
<dbReference type="InterPro" id="IPR010674">
    <property type="entry name" value="NOG1_Rossman_fold_dom"/>
</dbReference>
<dbReference type="FunFam" id="1.20.120.1190:FF:000001">
    <property type="entry name" value="Nucleolar GTP-binding protein 1"/>
    <property type="match status" value="1"/>
</dbReference>
<dbReference type="SUPFAM" id="SSF52540">
    <property type="entry name" value="P-loop containing nucleoside triphosphate hydrolases"/>
    <property type="match status" value="1"/>
</dbReference>
<evidence type="ECO:0000313" key="11">
    <source>
        <dbReference type="Proteomes" id="UP000009046"/>
    </source>
</evidence>
<dbReference type="FunCoup" id="E0VXK3">
    <property type="interactions" value="2171"/>
</dbReference>
<dbReference type="STRING" id="121224.E0VXK3"/>
<dbReference type="EMBL" id="DS235833">
    <property type="protein sequence ID" value="EEB18109.1"/>
    <property type="molecule type" value="Genomic_DNA"/>
</dbReference>
<dbReference type="InterPro" id="IPR031167">
    <property type="entry name" value="G_OBG"/>
</dbReference>
<dbReference type="InterPro" id="IPR024926">
    <property type="entry name" value="NOG1"/>
</dbReference>
<feature type="region of interest" description="Disordered" evidence="7">
    <location>
        <begin position="445"/>
        <end position="466"/>
    </location>
</feature>
<dbReference type="GeneID" id="8236371"/>
<feature type="compositionally biased region" description="Polar residues" evidence="7">
    <location>
        <begin position="447"/>
        <end position="461"/>
    </location>
</feature>
<keyword evidence="3" id="KW-0547">Nucleotide-binding</keyword>
<proteinExistence type="inferred from homology"/>
<dbReference type="CDD" id="cd01897">
    <property type="entry name" value="NOG"/>
    <property type="match status" value="1"/>
</dbReference>
<dbReference type="GO" id="GO:0005730">
    <property type="term" value="C:nucleolus"/>
    <property type="evidence" value="ECO:0007669"/>
    <property type="project" value="UniProtKB-SubCell"/>
</dbReference>
<dbReference type="InterPro" id="IPR012973">
    <property type="entry name" value="NOG_C"/>
</dbReference>
<dbReference type="EMBL" id="AAZO01006088">
    <property type="status" value="NOT_ANNOTATED_CDS"/>
    <property type="molecule type" value="Genomic_DNA"/>
</dbReference>
<evidence type="ECO:0000313" key="9">
    <source>
        <dbReference type="EMBL" id="EEB18109.1"/>
    </source>
</evidence>
<dbReference type="RefSeq" id="XP_002430847.1">
    <property type="nucleotide sequence ID" value="XM_002430802.1"/>
</dbReference>
<dbReference type="OMA" id="ILEHDEW"/>
<dbReference type="GO" id="GO:0042254">
    <property type="term" value="P:ribosome biogenesis"/>
    <property type="evidence" value="ECO:0007669"/>
    <property type="project" value="UniProtKB-KW"/>
</dbReference>
<dbReference type="PROSITE" id="PS51710">
    <property type="entry name" value="G_OBG"/>
    <property type="match status" value="1"/>
</dbReference>
<evidence type="ECO:0000256" key="3">
    <source>
        <dbReference type="ARBA" id="ARBA00022741"/>
    </source>
</evidence>
<dbReference type="PRINTS" id="PR00326">
    <property type="entry name" value="GTP1OBG"/>
</dbReference>
<reference evidence="10" key="3">
    <citation type="submission" date="2021-02" db="UniProtKB">
        <authorList>
            <consortium name="EnsemblMetazoa"/>
        </authorList>
    </citation>
    <scope>IDENTIFICATION</scope>
    <source>
        <strain evidence="10">USDA</strain>
    </source>
</reference>
<dbReference type="HOGENOM" id="CLU_011784_4_1_1"/>
<dbReference type="EMBL" id="AAZO01006087">
    <property type="status" value="NOT_ANNOTATED_CDS"/>
    <property type="molecule type" value="Genomic_DNA"/>
</dbReference>
<dbReference type="PANTHER" id="PTHR45759">
    <property type="entry name" value="NUCLEOLAR GTP-BINDING PROTEIN 1"/>
    <property type="match status" value="1"/>
</dbReference>
<sequence>MVLYNFKKIAVVPTAKDFIDITLSKTQRKTPTVVHKHYKISRIRSFYMRKIKYTQQNFHDRLSQIIQEFPKLDDIHPFYADLLNILYDRDHYKLGLGQLNTARHLIDKVGNEYVKLLKFGDSLYRCKQLKKAALGRMATIMKRQASNLEYLEQVRQHLARLPSIDPYARTIILCGFPNVGKSSFMNKITRADVEVQPYAFTTKSLYLGHTDYKYLRWQIIDTPGILDHPLEERNIIEMQAVTALVHLRSAVVYIMDPSEQCGYSFEEQLSLFESIKPLFVNKPLIVVLNKCDIVKKTDLSPERQELLAKLGDIPIMEMSAANEIGVAEVKIEACEKLLQYRVEAKLKGKKGEDILNKIHVAMPAPRDGKERLPSIPELWEGHNIADYIDPEIFKKLSELEAEESLREEAGMYAVPKIEEDETMKEIRELAQMIRDKKVIMKQEARINKQSNKPVLPRTTQARGRDRSVGALRKQMEGLGVDMSNTENAHFTRTRSRSRSLKSPAAKRMRMDSLGRTRSLSRPPRDEMGVKDVAMKSKLNVIGKKALKKKIAKKGLKGEADRFIGTKKPKHLFSGKRGMKSDRR</sequence>
<dbReference type="GO" id="GO:0005525">
    <property type="term" value="F:GTP binding"/>
    <property type="evidence" value="ECO:0007669"/>
    <property type="project" value="UniProtKB-KW"/>
</dbReference>
<evidence type="ECO:0000256" key="2">
    <source>
        <dbReference type="ARBA" id="ARBA00022517"/>
    </source>
</evidence>
<reference evidence="9" key="1">
    <citation type="submission" date="2007-04" db="EMBL/GenBank/DDBJ databases">
        <title>Annotation of Pediculus humanus corporis strain USDA.</title>
        <authorList>
            <person name="Kirkness E."/>
            <person name="Hannick L."/>
            <person name="Hass B."/>
            <person name="Bruggner R."/>
            <person name="Lawson D."/>
            <person name="Bidwell S."/>
            <person name="Joardar V."/>
            <person name="Caler E."/>
            <person name="Walenz B."/>
            <person name="Inman J."/>
            <person name="Schobel S."/>
            <person name="Galinsky K."/>
            <person name="Amedeo P."/>
            <person name="Strausberg R."/>
        </authorList>
    </citation>
    <scope>NUCLEOTIDE SEQUENCE</scope>
    <source>
        <strain evidence="9">USDA</strain>
    </source>
</reference>
<dbReference type="OrthoDB" id="415015at2759"/>
<dbReference type="PIRSF" id="PIRSF038919">
    <property type="entry name" value="NOG1"/>
    <property type="match status" value="1"/>
</dbReference>
<evidence type="ECO:0000256" key="7">
    <source>
        <dbReference type="SAM" id="MobiDB-lite"/>
    </source>
</evidence>
<evidence type="ECO:0000256" key="1">
    <source>
        <dbReference type="ARBA" id="ARBA00004604"/>
    </source>
</evidence>
<dbReference type="Pfam" id="PF06858">
    <property type="entry name" value="NOG1"/>
    <property type="match status" value="1"/>
</dbReference>